<evidence type="ECO:0000259" key="2">
    <source>
        <dbReference type="Pfam" id="PF07859"/>
    </source>
</evidence>
<dbReference type="Pfam" id="PF07859">
    <property type="entry name" value="Abhydrolase_3"/>
    <property type="match status" value="1"/>
</dbReference>
<accession>A0AAE5H4L8</accession>
<dbReference type="InterPro" id="IPR029058">
    <property type="entry name" value="AB_hydrolase_fold"/>
</dbReference>
<gene>
    <name evidence="3" type="ORF">B0H41_000461</name>
    <name evidence="4" type="ORF">BCD95_002406</name>
</gene>
<dbReference type="EMBL" id="JABTDW010000001">
    <property type="protein sequence ID" value="NSB14147.1"/>
    <property type="molecule type" value="Genomic_DNA"/>
</dbReference>
<comment type="caution">
    <text evidence="4">The sequence shown here is derived from an EMBL/GenBank/DDBJ whole genome shotgun (WGS) entry which is preliminary data.</text>
</comment>
<dbReference type="Proteomes" id="UP000822184">
    <property type="component" value="Unassembled WGS sequence"/>
</dbReference>
<sequence length="128" mass="14076">MVARAEELCIDTSKVAVAGTSAGGGLTAALTLMARYRGGPEIAFQMPLCPMIDDRNITPSSYEISKENFPKLWNREQNQLAWSMYLGNIASEEVPSYAAPIRARNFTGLPPAYICVGELDLFRDETIE</sequence>
<feature type="domain" description="Alpha/beta hydrolase fold-3" evidence="2">
    <location>
        <begin position="4"/>
        <end position="126"/>
    </location>
</feature>
<dbReference type="AlphaFoldDB" id="A0AAE5H4L8"/>
<dbReference type="InterPro" id="IPR013094">
    <property type="entry name" value="AB_hydrolase_3"/>
</dbReference>
<protein>
    <submittedName>
        <fullName evidence="4">Acetyl esterase/lipase</fullName>
    </submittedName>
</protein>
<keyword evidence="1" id="KW-0378">Hydrolase</keyword>
<dbReference type="GO" id="GO:0016787">
    <property type="term" value="F:hydrolase activity"/>
    <property type="evidence" value="ECO:0007669"/>
    <property type="project" value="UniProtKB-KW"/>
</dbReference>
<evidence type="ECO:0000256" key="1">
    <source>
        <dbReference type="ARBA" id="ARBA00022801"/>
    </source>
</evidence>
<dbReference type="PANTHER" id="PTHR48081:SF8">
    <property type="entry name" value="ALPHA_BETA HYDROLASE FOLD-3 DOMAIN-CONTAINING PROTEIN-RELATED"/>
    <property type="match status" value="1"/>
</dbReference>
<dbReference type="EMBL" id="JABSWW010000001">
    <property type="protein sequence ID" value="NRT86782.1"/>
    <property type="molecule type" value="Genomic_DNA"/>
</dbReference>
<dbReference type="PANTHER" id="PTHR48081">
    <property type="entry name" value="AB HYDROLASE SUPERFAMILY PROTEIN C4A8.06C"/>
    <property type="match status" value="1"/>
</dbReference>
<dbReference type="Gene3D" id="3.40.50.1820">
    <property type="entry name" value="alpha/beta hydrolase"/>
    <property type="match status" value="1"/>
</dbReference>
<evidence type="ECO:0000313" key="4">
    <source>
        <dbReference type="EMBL" id="NSB14147.1"/>
    </source>
</evidence>
<evidence type="ECO:0000313" key="3">
    <source>
        <dbReference type="EMBL" id="NRT86782.1"/>
    </source>
</evidence>
<evidence type="ECO:0000313" key="5">
    <source>
        <dbReference type="Proteomes" id="UP000822184"/>
    </source>
</evidence>
<dbReference type="SUPFAM" id="SSF53474">
    <property type="entry name" value="alpha/beta-Hydrolases"/>
    <property type="match status" value="1"/>
</dbReference>
<organism evidence="4 5">
    <name type="scientific">Clostridium beijerinckii</name>
    <name type="common">Clostridium MP</name>
    <dbReference type="NCBI Taxonomy" id="1520"/>
    <lineage>
        <taxon>Bacteria</taxon>
        <taxon>Bacillati</taxon>
        <taxon>Bacillota</taxon>
        <taxon>Clostridia</taxon>
        <taxon>Eubacteriales</taxon>
        <taxon>Clostridiaceae</taxon>
        <taxon>Clostridium</taxon>
    </lineage>
</organism>
<proteinExistence type="predicted"/>
<dbReference type="InterPro" id="IPR050300">
    <property type="entry name" value="GDXG_lipolytic_enzyme"/>
</dbReference>
<reference evidence="3" key="1">
    <citation type="submission" date="2020-05" db="EMBL/GenBank/DDBJ databases">
        <authorList>
            <person name="Brown S."/>
            <person name="Huntemann M."/>
            <person name="Clum A."/>
            <person name="Spunde A."/>
            <person name="Palaniappan K."/>
            <person name="Ritter S."/>
            <person name="Mikhailova N."/>
            <person name="Chen I.-M."/>
            <person name="Stamatis D."/>
            <person name="Reddy T."/>
            <person name="O'Malley R."/>
            <person name="Daum C."/>
            <person name="Shapiro N."/>
            <person name="Ivanova N."/>
            <person name="Kyrpides N."/>
            <person name="Woyke T."/>
        </authorList>
    </citation>
    <scope>NUCLEOTIDE SEQUENCE</scope>
    <source>
        <strain evidence="3">DJ080</strain>
    </source>
</reference>
<name>A0AAE5H4L8_CLOBE</name>
<reference evidence="4" key="2">
    <citation type="submission" date="2020-06" db="EMBL/GenBank/DDBJ databases">
        <title>Genomic insights into acetone-butanol-ethanol (ABE) fermentation by sequencing solventogenic clostridia strains.</title>
        <authorList>
            <person name="Brown S."/>
        </authorList>
    </citation>
    <scope>NUCLEOTIDE SEQUENCE</scope>
    <source>
        <strain evidence="4">DJ123</strain>
    </source>
</reference>
<dbReference type="Proteomes" id="UP001193748">
    <property type="component" value="Unassembled WGS sequence"/>
</dbReference>
<reference evidence="3" key="3">
    <citation type="journal article" date="2022" name="Nat. Biotechnol.">
        <title>Carbon-negative production of acetone and isopropanol by gas fermentation at industrial pilot scale.</title>
        <authorList>
            <person name="Liew F.E."/>
            <person name="Nogle R."/>
            <person name="Abdalla T."/>
            <person name="Rasor B.J."/>
            <person name="Canter C."/>
            <person name="Jensen R.O."/>
            <person name="Wang L."/>
            <person name="Strutz J."/>
            <person name="Chirania P."/>
            <person name="De Tissera S."/>
            <person name="Mueller A.P."/>
            <person name="Ruan Z."/>
            <person name="Gao A."/>
            <person name="Tran L."/>
            <person name="Engle N.L."/>
            <person name="Bromley J.C."/>
            <person name="Daniell J."/>
            <person name="Conrado R."/>
            <person name="Tschaplinski T.J."/>
            <person name="Giannone R.J."/>
            <person name="Hettich R.L."/>
            <person name="Karim A.S."/>
            <person name="Simpson S.D."/>
            <person name="Brown S.D."/>
            <person name="Leang C."/>
            <person name="Jewett M.C."/>
            <person name="Kopke M."/>
        </authorList>
    </citation>
    <scope>NUCLEOTIDE SEQUENCE</scope>
    <source>
        <strain evidence="3">DJ080</strain>
    </source>
</reference>